<dbReference type="PROSITE" id="PS50088">
    <property type="entry name" value="ANK_REPEAT"/>
    <property type="match status" value="12"/>
</dbReference>
<protein>
    <recommendedName>
        <fullName evidence="4">Nephrocystin 3-like N-terminal domain-containing protein</fullName>
    </recommendedName>
</protein>
<feature type="domain" description="Nephrocystin 3-like N-terminal" evidence="4">
    <location>
        <begin position="208"/>
        <end position="377"/>
    </location>
</feature>
<dbReference type="InterPro" id="IPR051165">
    <property type="entry name" value="Multifunctional_ANK_Repeat"/>
</dbReference>
<dbReference type="EMBL" id="CABFNQ020000730">
    <property type="protein sequence ID" value="CAH0027675.1"/>
    <property type="molecule type" value="Genomic_DNA"/>
</dbReference>
<sequence>MDAINDEIAGLVDSSGKILLASYRLRDRVTQSKDDIDGLIIEVESLSIISEDVRDSLDQASRENKSVAQVEVPSEDGQQGQLALTACQSALDEVDSIFEQLLDVIGPFSKPGYKGEPTWALDSATLAKKLDTLRKAKSTLNLTAFALQSALSAGDELSQNEKSSTPGKHGDDFQVVQSQREKTEMLAWYKTSDPERKHIYCQEIREQGTGSWIFANPEFRRWKNAREQLLWLHAIPGAGKTILASTIIDHMQNHVRSKVGDIGPSDRVVYFYFDFADTNKQTLASLLEAIVYQFLSKNPEPSELAMELHASLKSRGRDSANAEELLDVCFAEAAVNGRTFLIIDALDESQKGERGQFFQKCLQKLLANNFSILITSRKEPDIENYFEDFSPQVINLEAAEVDEDVRKHVNSVIHSDSTLSAMPQEIQKEICDEIVTGAGGMFRWATCQLDRIKQCLSPAMIRAELQSMPETLDETYERILSSVPDVHRELVQSALKWLAFSSRPLLLEELAEAVVLRPGHGDFNPASSRLFTAKAIVDLCGVLVAQTTIDPRKESLQWLRKKGEVDARGRQNFYDKMATVVSLSHYSVKEYLVSSRLQESAFAGYYASEEEGNSFIARSCLFYLTQFNQGKVASDLNFEGWPLLQYAAVEWITHWDKAGTMRTDAILRQVYEKLFQPEGVGAYVNWLNIYSPDLDFEARFGYRHFEPIKQSADLFPQPLYWAALLGDPLLMGPLISRGADIHARGGYFGSALGVAVFRGHTEVVENLLYAGASPNTECNRFGSVLQIAAVGGSKYMVERLLRAGADVNAPGGQKWGSALIAAAANQHHEIVSLLIDNGADLNGGVQQTGSALYGAAVAGDVKLARVLLAAGADVNGSPSSHDPSPLYGATKAGSLPLVKLLIAHGADANKAGPDDFSIAKYPLQIAANNGLSEIVRILLSAGADVNKKDKYRVTALEEAVSHSEEAMAICKMLLDAGADINAKSGSTFHDSIFSKAVAYRRFDLARMLIDNGAELSPRGVSGAVIAYKKAPWVFEAFMERDVDVNVAAAYSGSPLSTPLHVAVMKRDCGDEYVVRKLLERGANVNAIDESHYTTPLVLAAKDGSANIVRLLIEFGADIQRTINYSAFEMAIAHACKDGGSLEIAQILLESGFNLANNAEMAPFWPIQTPKPEIIRWLSHKGLDLNKILGPKKRAKGGFVYGDFRGNSYTPIQLAAKGGSIDMLQLLLELGADVNGPDSQVETTLHYGFKSGDKEVVQFLLDNGALVKKDSTLIWHAIKHDLDEYVPILIEKEADLNQDYQDQSPLALAFSSGKHSLVQYLLSQGATFSTGSDALARELATKGSLDDLKFLLDHGLDPNSKRRNYGSLLAAACANADTAVLKLLIDAGVQLSGDNCQHAFGSACKTGHIEMVKFLIEHGADVDIAAAIQEAFGAPNNLLIVEFLMDREKTVQPDLGKCFQAAAKADCQKSISYLLKLSKNPSETADYRGQALQIAASNSNLALCKWLIDEHDANVNYFGLPDGSPLQATLGHVYSQEGNQMLVFRLLIERGANVNPPRMEKKPRRTTSNIRKRHFMNYPIDTSTTFASPLSLAIAGGRWGSAQKPFVTPLLDLGADVNGFGGQYHSPLQAAALRYPEMVGPLLDAGADVNATDDESVYGTALHAAAYKRDLATAKILLDHGADVNIIAGDHGTVLRAAACDDSRGGGQQGTIEMMNLLFEAGADVHAQDNEKNSAVQAAAQQGNVGALEWLRDHGVDICAEGGSKGNAYQAALKNLKNNRCVKWEAVTWLEKHYGRECWDTDLLP</sequence>
<feature type="repeat" description="ANK" evidence="3">
    <location>
        <begin position="847"/>
        <end position="879"/>
    </location>
</feature>
<comment type="caution">
    <text evidence="5">The sequence shown here is derived from an EMBL/GenBank/DDBJ whole genome shotgun (WGS) entry which is preliminary data.</text>
</comment>
<accession>A0A9N9VSQ3</accession>
<feature type="repeat" description="ANK" evidence="3">
    <location>
        <begin position="1206"/>
        <end position="1238"/>
    </location>
</feature>
<dbReference type="InterPro" id="IPR027417">
    <property type="entry name" value="P-loop_NTPase"/>
</dbReference>
<feature type="repeat" description="ANK" evidence="3">
    <location>
        <begin position="814"/>
        <end position="842"/>
    </location>
</feature>
<evidence type="ECO:0000259" key="4">
    <source>
        <dbReference type="Pfam" id="PF24883"/>
    </source>
</evidence>
<dbReference type="OrthoDB" id="194358at2759"/>
<evidence type="ECO:0000313" key="6">
    <source>
        <dbReference type="Proteomes" id="UP000696573"/>
    </source>
</evidence>
<feature type="repeat" description="ANK" evidence="3">
    <location>
        <begin position="1054"/>
        <end position="1089"/>
    </location>
</feature>
<keyword evidence="2 3" id="KW-0040">ANK repeat</keyword>
<dbReference type="Pfam" id="PF13637">
    <property type="entry name" value="Ank_4"/>
    <property type="match status" value="1"/>
</dbReference>
<dbReference type="PROSITE" id="PS50297">
    <property type="entry name" value="ANK_REP_REGION"/>
    <property type="match status" value="11"/>
</dbReference>
<dbReference type="InterPro" id="IPR036770">
    <property type="entry name" value="Ankyrin_rpt-contain_sf"/>
</dbReference>
<dbReference type="Gene3D" id="1.25.40.20">
    <property type="entry name" value="Ankyrin repeat-containing domain"/>
    <property type="match status" value="5"/>
</dbReference>
<organism evidence="5 6">
    <name type="scientific">Clonostachys rhizophaga</name>
    <dbReference type="NCBI Taxonomy" id="160324"/>
    <lineage>
        <taxon>Eukaryota</taxon>
        <taxon>Fungi</taxon>
        <taxon>Dikarya</taxon>
        <taxon>Ascomycota</taxon>
        <taxon>Pezizomycotina</taxon>
        <taxon>Sordariomycetes</taxon>
        <taxon>Hypocreomycetidae</taxon>
        <taxon>Hypocreales</taxon>
        <taxon>Bionectriaceae</taxon>
        <taxon>Clonostachys</taxon>
    </lineage>
</organism>
<dbReference type="SUPFAM" id="SSF48403">
    <property type="entry name" value="Ankyrin repeat"/>
    <property type="match status" value="4"/>
</dbReference>
<dbReference type="SUPFAM" id="SSF52540">
    <property type="entry name" value="P-loop containing nucleoside triphosphate hydrolases"/>
    <property type="match status" value="1"/>
</dbReference>
<dbReference type="InterPro" id="IPR002110">
    <property type="entry name" value="Ankyrin_rpt"/>
</dbReference>
<keyword evidence="1" id="KW-0677">Repeat</keyword>
<dbReference type="PANTHER" id="PTHR24123">
    <property type="entry name" value="ANKYRIN REPEAT-CONTAINING"/>
    <property type="match status" value="1"/>
</dbReference>
<feature type="repeat" description="ANK" evidence="3">
    <location>
        <begin position="881"/>
        <end position="913"/>
    </location>
</feature>
<feature type="repeat" description="ANK" evidence="3">
    <location>
        <begin position="1300"/>
        <end position="1332"/>
    </location>
</feature>
<dbReference type="Pfam" id="PF24883">
    <property type="entry name" value="NPHP3_N"/>
    <property type="match status" value="1"/>
</dbReference>
<dbReference type="Gene3D" id="3.40.50.300">
    <property type="entry name" value="P-loop containing nucleotide triphosphate hydrolases"/>
    <property type="match status" value="1"/>
</dbReference>
<dbReference type="Proteomes" id="UP000696573">
    <property type="component" value="Unassembled WGS sequence"/>
</dbReference>
<evidence type="ECO:0000256" key="3">
    <source>
        <dbReference type="PROSITE-ProRule" id="PRU00023"/>
    </source>
</evidence>
<evidence type="ECO:0000256" key="1">
    <source>
        <dbReference type="ARBA" id="ARBA00022737"/>
    </source>
</evidence>
<proteinExistence type="predicted"/>
<reference evidence="5" key="1">
    <citation type="submission" date="2021-10" db="EMBL/GenBank/DDBJ databases">
        <authorList>
            <person name="Piombo E."/>
        </authorList>
    </citation>
    <scope>NUCLEOTIDE SEQUENCE</scope>
</reference>
<feature type="repeat" description="ANK" evidence="3">
    <location>
        <begin position="1402"/>
        <end position="1426"/>
    </location>
</feature>
<evidence type="ECO:0000313" key="5">
    <source>
        <dbReference type="EMBL" id="CAH0027675.1"/>
    </source>
</evidence>
<gene>
    <name evidence="5" type="ORF">CRHIZ90672A_00001641</name>
</gene>
<feature type="repeat" description="ANK" evidence="3">
    <location>
        <begin position="1091"/>
        <end position="1123"/>
    </location>
</feature>
<feature type="repeat" description="ANK" evidence="3">
    <location>
        <begin position="1659"/>
        <end position="1688"/>
    </location>
</feature>
<dbReference type="InterPro" id="IPR056884">
    <property type="entry name" value="NPHP3-like_N"/>
</dbReference>
<dbReference type="Pfam" id="PF00023">
    <property type="entry name" value="Ank"/>
    <property type="match status" value="1"/>
</dbReference>
<dbReference type="PANTHER" id="PTHR24123:SF33">
    <property type="entry name" value="PROTEIN HOS4"/>
    <property type="match status" value="1"/>
</dbReference>
<feature type="repeat" description="ANK" evidence="3">
    <location>
        <begin position="918"/>
        <end position="950"/>
    </location>
</feature>
<keyword evidence="6" id="KW-1185">Reference proteome</keyword>
<name>A0A9N9VSQ3_9HYPO</name>
<feature type="repeat" description="ANK" evidence="3">
    <location>
        <begin position="951"/>
        <end position="985"/>
    </location>
</feature>
<feature type="repeat" description="ANK" evidence="3">
    <location>
        <begin position="1239"/>
        <end position="1271"/>
    </location>
</feature>
<evidence type="ECO:0000256" key="2">
    <source>
        <dbReference type="ARBA" id="ARBA00023043"/>
    </source>
</evidence>
<dbReference type="SMART" id="SM00248">
    <property type="entry name" value="ANK"/>
    <property type="match status" value="25"/>
</dbReference>
<dbReference type="Pfam" id="PF12796">
    <property type="entry name" value="Ank_2"/>
    <property type="match status" value="6"/>
</dbReference>